<dbReference type="Proteomes" id="UP000749311">
    <property type="component" value="Unassembled WGS sequence"/>
</dbReference>
<evidence type="ECO:0000313" key="2">
    <source>
        <dbReference type="Proteomes" id="UP000749311"/>
    </source>
</evidence>
<gene>
    <name evidence="1" type="ORF">FB473_002850</name>
</gene>
<name>A0ABX0SID3_9ACTN</name>
<reference evidence="1 2" key="1">
    <citation type="submission" date="2020-02" db="EMBL/GenBank/DDBJ databases">
        <title>Sequencing the genomes of 1000 actinobacteria strains.</title>
        <authorList>
            <person name="Klenk H.-P."/>
        </authorList>
    </citation>
    <scope>NUCLEOTIDE SEQUENCE [LARGE SCALE GENOMIC DNA]</scope>
    <source>
        <strain evidence="1 2">DSM 19609</strain>
    </source>
</reference>
<evidence type="ECO:0000313" key="1">
    <source>
        <dbReference type="EMBL" id="NIH58158.1"/>
    </source>
</evidence>
<organism evidence="1 2">
    <name type="scientific">Brooklawnia cerclae</name>
    <dbReference type="NCBI Taxonomy" id="349934"/>
    <lineage>
        <taxon>Bacteria</taxon>
        <taxon>Bacillati</taxon>
        <taxon>Actinomycetota</taxon>
        <taxon>Actinomycetes</taxon>
        <taxon>Propionibacteriales</taxon>
        <taxon>Propionibacteriaceae</taxon>
        <taxon>Brooklawnia</taxon>
    </lineage>
</organism>
<dbReference type="RefSeq" id="WP_167169973.1">
    <property type="nucleotide sequence ID" value="NZ_BAAAOO010000006.1"/>
</dbReference>
<accession>A0ABX0SID3</accession>
<protein>
    <submittedName>
        <fullName evidence="1">Uncharacterized protein</fullName>
    </submittedName>
</protein>
<proteinExistence type="predicted"/>
<comment type="caution">
    <text evidence="1">The sequence shown here is derived from an EMBL/GenBank/DDBJ whole genome shotgun (WGS) entry which is preliminary data.</text>
</comment>
<dbReference type="EMBL" id="JAAMOZ010000002">
    <property type="protein sequence ID" value="NIH58158.1"/>
    <property type="molecule type" value="Genomic_DNA"/>
</dbReference>
<keyword evidence="2" id="KW-1185">Reference proteome</keyword>
<sequence>MATTILGFVVATTRSSSTALTDDQGTSTFPTGREVEDYIFDYQGVNDDYHRANWSVADPTSSVVCAESVSGDVLCSTASPVASEKHCNWGELPDGTQTLITATNEVGWWANEGLSISCTNQPPVGTSDTSVQLPYGFMVRHGGYTFTSLPEGVYARQDETDEWFQINQVSIDLHR</sequence>